<evidence type="ECO:0000313" key="4">
    <source>
        <dbReference type="Proteomes" id="UP000004367"/>
    </source>
</evidence>
<sequence length="222" mass="23002">MIGHAADALLYCLVAAGCVVLAHGVDALTSRRDAERTHPVALALLAVGVTALAVGALFARSSTDVLVVASSCAAVAVSALPLLGFRLGGDSETRRVDPWDRAYRVHPGRVARLLSPRIPRPTPEAPRTGRAAGRPTSRTGSTAATPPADRPAADPTPAPLPTRTMEAATHHGVVVTPGPPGTTPPAARPEVYEAEETLHDVTQVVGDLGRLLGLDRRPRSDA</sequence>
<protein>
    <submittedName>
        <fullName evidence="3">Uncharacterized protein</fullName>
    </submittedName>
</protein>
<dbReference type="RefSeq" id="WP_009760639.1">
    <property type="nucleotide sequence ID" value="NZ_BAFE01000094.1"/>
</dbReference>
<keyword evidence="2" id="KW-0812">Transmembrane</keyword>
<evidence type="ECO:0000313" key="3">
    <source>
        <dbReference type="EMBL" id="GAB49982.1"/>
    </source>
</evidence>
<name>H5UW74_9MICO</name>
<feature type="transmembrane region" description="Helical" evidence="2">
    <location>
        <begin position="6"/>
        <end position="28"/>
    </location>
</feature>
<gene>
    <name evidence="3" type="ORF">MOPEL_135_02200</name>
</gene>
<comment type="caution">
    <text evidence="3">The sequence shown here is derived from an EMBL/GenBank/DDBJ whole genome shotgun (WGS) entry which is preliminary data.</text>
</comment>
<dbReference type="OrthoDB" id="10019528at2"/>
<proteinExistence type="predicted"/>
<evidence type="ECO:0000256" key="2">
    <source>
        <dbReference type="SAM" id="Phobius"/>
    </source>
</evidence>
<feature type="transmembrane region" description="Helical" evidence="2">
    <location>
        <begin position="40"/>
        <end position="59"/>
    </location>
</feature>
<feature type="transmembrane region" description="Helical" evidence="2">
    <location>
        <begin position="65"/>
        <end position="85"/>
    </location>
</feature>
<organism evidence="3 4">
    <name type="scientific">Mobilicoccus pelagius NBRC 104925</name>
    <dbReference type="NCBI Taxonomy" id="1089455"/>
    <lineage>
        <taxon>Bacteria</taxon>
        <taxon>Bacillati</taxon>
        <taxon>Actinomycetota</taxon>
        <taxon>Actinomycetes</taxon>
        <taxon>Micrococcales</taxon>
        <taxon>Dermatophilaceae</taxon>
        <taxon>Mobilicoccus</taxon>
    </lineage>
</organism>
<evidence type="ECO:0000256" key="1">
    <source>
        <dbReference type="SAM" id="MobiDB-lite"/>
    </source>
</evidence>
<accession>H5UW74</accession>
<keyword evidence="2" id="KW-1133">Transmembrane helix</keyword>
<dbReference type="EMBL" id="BAFE01000094">
    <property type="protein sequence ID" value="GAB49982.1"/>
    <property type="molecule type" value="Genomic_DNA"/>
</dbReference>
<feature type="region of interest" description="Disordered" evidence="1">
    <location>
        <begin position="115"/>
        <end position="163"/>
    </location>
</feature>
<keyword evidence="4" id="KW-1185">Reference proteome</keyword>
<dbReference type="STRING" id="1089455.MOPEL_135_02200"/>
<reference evidence="3 4" key="1">
    <citation type="submission" date="2012-02" db="EMBL/GenBank/DDBJ databases">
        <title>Whole genome shotgun sequence of Mobilicoccus pelagius NBRC 104925.</title>
        <authorList>
            <person name="Yoshida Y."/>
            <person name="Hosoyama A."/>
            <person name="Tsuchikane K."/>
            <person name="Katsumata H."/>
            <person name="Yamazaki S."/>
            <person name="Fujita N."/>
        </authorList>
    </citation>
    <scope>NUCLEOTIDE SEQUENCE [LARGE SCALE GENOMIC DNA]</scope>
    <source>
        <strain evidence="3 4">NBRC 104925</strain>
    </source>
</reference>
<dbReference type="AlphaFoldDB" id="H5UW74"/>
<keyword evidence="2" id="KW-0472">Membrane</keyword>
<dbReference type="Proteomes" id="UP000004367">
    <property type="component" value="Unassembled WGS sequence"/>
</dbReference>